<name>A0A6N7LZK7_9GAMM</name>
<feature type="compositionally biased region" description="Polar residues" evidence="1">
    <location>
        <begin position="116"/>
        <end position="132"/>
    </location>
</feature>
<dbReference type="Proteomes" id="UP000469421">
    <property type="component" value="Unassembled WGS sequence"/>
</dbReference>
<feature type="region of interest" description="Disordered" evidence="1">
    <location>
        <begin position="103"/>
        <end position="132"/>
    </location>
</feature>
<dbReference type="RefSeq" id="WP_153501039.1">
    <property type="nucleotide sequence ID" value="NZ_WIRE01000001.1"/>
</dbReference>
<sequence>MENRKLAFVGLEADTTSACLSMLKIMNGRSSVEWMQAEPDEADVLMLANDDSDTSRQWQNSDKPCIVIYHNNESKPSAAYTLSHPFRVMQLISVLEDVSRTLEDASPDESSLKPISAQTQAATPHRPSGQTDFSESLYQAVTSKNAQELYQSDSPKGSLFVSPSAGAYFIQEPLFNEVRHKTAALTALKPAKDADLSAYIRRPITELAWMTAQLSSTLPAWLPKDGSYRLKRWPNVRSAKTDRAYLSMSALMTKQPCRREQLAAHAGCAQQQVDRFLSACAMSNLLVCEAASAAPSTRAATPDEPRRIGSFIQGLRHRLGLSS</sequence>
<comment type="caution">
    <text evidence="2">The sequence shown here is derived from an EMBL/GenBank/DDBJ whole genome shotgun (WGS) entry which is preliminary data.</text>
</comment>
<keyword evidence="3" id="KW-1185">Reference proteome</keyword>
<organism evidence="2 3">
    <name type="scientific">Alcanivorax sediminis</name>
    <dbReference type="NCBI Taxonomy" id="2663008"/>
    <lineage>
        <taxon>Bacteria</taxon>
        <taxon>Pseudomonadati</taxon>
        <taxon>Pseudomonadota</taxon>
        <taxon>Gammaproteobacteria</taxon>
        <taxon>Oceanospirillales</taxon>
        <taxon>Alcanivoracaceae</taxon>
        <taxon>Alcanivorax</taxon>
    </lineage>
</organism>
<evidence type="ECO:0000313" key="2">
    <source>
        <dbReference type="EMBL" id="MQX53671.1"/>
    </source>
</evidence>
<accession>A0A6N7LZK7</accession>
<proteinExistence type="predicted"/>
<gene>
    <name evidence="2" type="ORF">GFN93_10450</name>
</gene>
<evidence type="ECO:0000256" key="1">
    <source>
        <dbReference type="SAM" id="MobiDB-lite"/>
    </source>
</evidence>
<dbReference type="AlphaFoldDB" id="A0A6N7LZK7"/>
<evidence type="ECO:0000313" key="3">
    <source>
        <dbReference type="Proteomes" id="UP000469421"/>
    </source>
</evidence>
<protein>
    <submittedName>
        <fullName evidence="2">Uncharacterized protein</fullName>
    </submittedName>
</protein>
<dbReference type="EMBL" id="WIRE01000001">
    <property type="protein sequence ID" value="MQX53671.1"/>
    <property type="molecule type" value="Genomic_DNA"/>
</dbReference>
<reference evidence="2 3" key="1">
    <citation type="submission" date="2019-10" db="EMBL/GenBank/DDBJ databases">
        <title>Alcanivorax sp.PA15-N-34 draft genome sequence.</title>
        <authorList>
            <person name="Liao X."/>
            <person name="Shao Z."/>
        </authorList>
    </citation>
    <scope>NUCLEOTIDE SEQUENCE [LARGE SCALE GENOMIC DNA]</scope>
    <source>
        <strain evidence="2 3">PA15-N-34</strain>
    </source>
</reference>